<dbReference type="InterPro" id="IPR011990">
    <property type="entry name" value="TPR-like_helical_dom_sf"/>
</dbReference>
<feature type="repeat" description="TPR" evidence="1">
    <location>
        <begin position="279"/>
        <end position="312"/>
    </location>
</feature>
<dbReference type="EMBL" id="BAABGA010000066">
    <property type="protein sequence ID" value="GAA4463656.1"/>
    <property type="molecule type" value="Genomic_DNA"/>
</dbReference>
<dbReference type="Pfam" id="PF04205">
    <property type="entry name" value="FMN_bind"/>
    <property type="match status" value="1"/>
</dbReference>
<organism evidence="4 5">
    <name type="scientific">Novipirellula rosea</name>
    <dbReference type="NCBI Taxonomy" id="1031540"/>
    <lineage>
        <taxon>Bacteria</taxon>
        <taxon>Pseudomonadati</taxon>
        <taxon>Planctomycetota</taxon>
        <taxon>Planctomycetia</taxon>
        <taxon>Pirellulales</taxon>
        <taxon>Pirellulaceae</taxon>
        <taxon>Novipirellula</taxon>
    </lineage>
</organism>
<feature type="chain" id="PRO_5045117360" description="FMN-binding domain-containing protein" evidence="2">
    <location>
        <begin position="26"/>
        <end position="428"/>
    </location>
</feature>
<evidence type="ECO:0000313" key="4">
    <source>
        <dbReference type="EMBL" id="GAA4463656.1"/>
    </source>
</evidence>
<dbReference type="Gene3D" id="1.25.40.10">
    <property type="entry name" value="Tetratricopeptide repeat domain"/>
    <property type="match status" value="1"/>
</dbReference>
<dbReference type="SUPFAM" id="SSF48452">
    <property type="entry name" value="TPR-like"/>
    <property type="match status" value="1"/>
</dbReference>
<keyword evidence="5" id="KW-1185">Reference proteome</keyword>
<dbReference type="PROSITE" id="PS50005">
    <property type="entry name" value="TPR"/>
    <property type="match status" value="1"/>
</dbReference>
<evidence type="ECO:0000313" key="5">
    <source>
        <dbReference type="Proteomes" id="UP001500840"/>
    </source>
</evidence>
<dbReference type="Proteomes" id="UP001500840">
    <property type="component" value="Unassembled WGS sequence"/>
</dbReference>
<evidence type="ECO:0000259" key="3">
    <source>
        <dbReference type="SMART" id="SM00900"/>
    </source>
</evidence>
<evidence type="ECO:0000256" key="2">
    <source>
        <dbReference type="SAM" id="SignalP"/>
    </source>
</evidence>
<dbReference type="SMART" id="SM00900">
    <property type="entry name" value="FMN_bind"/>
    <property type="match status" value="1"/>
</dbReference>
<dbReference type="InterPro" id="IPR019734">
    <property type="entry name" value="TPR_rpt"/>
</dbReference>
<accession>A0ABP8ND92</accession>
<gene>
    <name evidence="4" type="ORF">GCM10023156_48990</name>
</gene>
<protein>
    <recommendedName>
        <fullName evidence="3">FMN-binding domain-containing protein</fullName>
    </recommendedName>
</protein>
<name>A0ABP8ND92_9BACT</name>
<evidence type="ECO:0000256" key="1">
    <source>
        <dbReference type="PROSITE-ProRule" id="PRU00339"/>
    </source>
</evidence>
<feature type="domain" description="FMN-binding" evidence="3">
    <location>
        <begin position="353"/>
        <end position="426"/>
    </location>
</feature>
<dbReference type="SMART" id="SM00028">
    <property type="entry name" value="TPR"/>
    <property type="match status" value="1"/>
</dbReference>
<keyword evidence="2" id="KW-0732">Signal</keyword>
<feature type="signal peptide" evidence="2">
    <location>
        <begin position="1"/>
        <end position="25"/>
    </location>
</feature>
<comment type="caution">
    <text evidence="4">The sequence shown here is derived from an EMBL/GenBank/DDBJ whole genome shotgun (WGS) entry which is preliminary data.</text>
</comment>
<keyword evidence="1" id="KW-0802">TPR repeat</keyword>
<sequence length="428" mass="47513">MGMLYSKMGWAALLVVCLSHPAAFGEDLVEFVNGSTLTGKMLEIRKDAREFDFSSKFGQTAVIRTYPYASVHAVTFNGKRFVLTPKQAMSAGETSTGETTRTPAELRKHIEQVGGTPPDWLASTDMNHPSSLDLDWPLKPSGKWDESKNIGQYIWGRVNPNVSRWKPGIKLVHHVMERHQRNPTLLKRDMEKLGEMYFTLLQDYPRAAYWLQKAKVSATTPTGIHLAECYWRLGSKPMAMDMLKGRSLHLNAIKLLGDMGEVDKAMALTASYANTNSFNEAFLNAGDALRGAGRLDEAIEYYQRVLDINKARNAEYLKRYQARAAESIEAIKLFDKADVSRVADGTYTAHSTGYNGQMDVEVTVADQKIRDVRVTKHSEKQFYSALTDTTTQIIDQQGIQDVDGTSGATITSQAIVSATARALAKGAN</sequence>
<dbReference type="Gene3D" id="3.90.1010.20">
    <property type="match status" value="1"/>
</dbReference>
<proteinExistence type="predicted"/>
<dbReference type="InterPro" id="IPR007329">
    <property type="entry name" value="FMN-bd"/>
</dbReference>
<reference evidence="5" key="1">
    <citation type="journal article" date="2019" name="Int. J. Syst. Evol. Microbiol.">
        <title>The Global Catalogue of Microorganisms (GCM) 10K type strain sequencing project: providing services to taxonomists for standard genome sequencing and annotation.</title>
        <authorList>
            <consortium name="The Broad Institute Genomics Platform"/>
            <consortium name="The Broad Institute Genome Sequencing Center for Infectious Disease"/>
            <person name="Wu L."/>
            <person name="Ma J."/>
        </authorList>
    </citation>
    <scope>NUCLEOTIDE SEQUENCE [LARGE SCALE GENOMIC DNA]</scope>
    <source>
        <strain evidence="5">JCM 17759</strain>
    </source>
</reference>